<keyword evidence="3" id="KW-1185">Reference proteome</keyword>
<sequence>MAASAVALTVFASADVVAQDYAARDVSGWTVAASNDKQGCFLTRVYKRAGDTTLLLGVDIDSTNRLSVLNANWSIKPKDRLSLDFRLSNGGFAKHAAIGIAADGKRGFVTSFEAKFPSHFAASKYLHISRDDIPVEQLKLDGSGAAVAELRRCVAGLRATPAATASDKERPGHIPKDPFATEAKRKSRK</sequence>
<accession>A0ABU9XWI4</accession>
<organism evidence="2 3">
    <name type="scientific">Sphingomonas qilianensis</name>
    <dbReference type="NCBI Taxonomy" id="1736690"/>
    <lineage>
        <taxon>Bacteria</taxon>
        <taxon>Pseudomonadati</taxon>
        <taxon>Pseudomonadota</taxon>
        <taxon>Alphaproteobacteria</taxon>
        <taxon>Sphingomonadales</taxon>
        <taxon>Sphingomonadaceae</taxon>
        <taxon>Sphingomonas</taxon>
    </lineage>
</organism>
<dbReference type="EMBL" id="JBDIMF010000008">
    <property type="protein sequence ID" value="MEN2787877.1"/>
    <property type="molecule type" value="Genomic_DNA"/>
</dbReference>
<gene>
    <name evidence="2" type="ORF">ABC969_15800</name>
</gene>
<name>A0ABU9XWI4_9SPHN</name>
<proteinExistence type="predicted"/>
<evidence type="ECO:0000256" key="1">
    <source>
        <dbReference type="SAM" id="MobiDB-lite"/>
    </source>
</evidence>
<dbReference type="Proteomes" id="UP001404104">
    <property type="component" value="Unassembled WGS sequence"/>
</dbReference>
<evidence type="ECO:0000313" key="2">
    <source>
        <dbReference type="EMBL" id="MEN2787877.1"/>
    </source>
</evidence>
<dbReference type="RefSeq" id="WP_345866125.1">
    <property type="nucleotide sequence ID" value="NZ_JBDIMF010000008.1"/>
</dbReference>
<feature type="compositionally biased region" description="Basic and acidic residues" evidence="1">
    <location>
        <begin position="166"/>
        <end position="176"/>
    </location>
</feature>
<feature type="region of interest" description="Disordered" evidence="1">
    <location>
        <begin position="161"/>
        <end position="189"/>
    </location>
</feature>
<reference evidence="2 3" key="1">
    <citation type="submission" date="2024-05" db="EMBL/GenBank/DDBJ databases">
        <authorList>
            <person name="Liu Q."/>
            <person name="Xin Y.-H."/>
        </authorList>
    </citation>
    <scope>NUCLEOTIDE SEQUENCE [LARGE SCALE GENOMIC DNA]</scope>
    <source>
        <strain evidence="2 3">CGMCC 1.15349</strain>
    </source>
</reference>
<protein>
    <submittedName>
        <fullName evidence="2">Uncharacterized protein</fullName>
    </submittedName>
</protein>
<evidence type="ECO:0000313" key="3">
    <source>
        <dbReference type="Proteomes" id="UP001404104"/>
    </source>
</evidence>
<comment type="caution">
    <text evidence="2">The sequence shown here is derived from an EMBL/GenBank/DDBJ whole genome shotgun (WGS) entry which is preliminary data.</text>
</comment>